<dbReference type="EMBL" id="CAMPGE010027678">
    <property type="protein sequence ID" value="CAI2385289.1"/>
    <property type="molecule type" value="Genomic_DNA"/>
</dbReference>
<dbReference type="AlphaFoldDB" id="A0AAD1Y694"/>
<protein>
    <submittedName>
        <fullName evidence="2">Uncharacterized protein</fullName>
    </submittedName>
</protein>
<proteinExistence type="predicted"/>
<reference evidence="2" key="1">
    <citation type="submission" date="2023-07" db="EMBL/GenBank/DDBJ databases">
        <authorList>
            <consortium name="AG Swart"/>
            <person name="Singh M."/>
            <person name="Singh A."/>
            <person name="Seah K."/>
            <person name="Emmerich C."/>
        </authorList>
    </citation>
    <scope>NUCLEOTIDE SEQUENCE</scope>
    <source>
        <strain evidence="2">DP1</strain>
    </source>
</reference>
<evidence type="ECO:0000313" key="2">
    <source>
        <dbReference type="EMBL" id="CAI2385289.1"/>
    </source>
</evidence>
<evidence type="ECO:0000313" key="3">
    <source>
        <dbReference type="Proteomes" id="UP001295684"/>
    </source>
</evidence>
<comment type="caution">
    <text evidence="2">The sequence shown here is derived from an EMBL/GenBank/DDBJ whole genome shotgun (WGS) entry which is preliminary data.</text>
</comment>
<dbReference type="Proteomes" id="UP001295684">
    <property type="component" value="Unassembled WGS sequence"/>
</dbReference>
<feature type="compositionally biased region" description="Basic and acidic residues" evidence="1">
    <location>
        <begin position="326"/>
        <end position="337"/>
    </location>
</feature>
<organism evidence="2 3">
    <name type="scientific">Euplotes crassus</name>
    <dbReference type="NCBI Taxonomy" id="5936"/>
    <lineage>
        <taxon>Eukaryota</taxon>
        <taxon>Sar</taxon>
        <taxon>Alveolata</taxon>
        <taxon>Ciliophora</taxon>
        <taxon>Intramacronucleata</taxon>
        <taxon>Spirotrichea</taxon>
        <taxon>Hypotrichia</taxon>
        <taxon>Euplotida</taxon>
        <taxon>Euplotidae</taxon>
        <taxon>Moneuplotes</taxon>
    </lineage>
</organism>
<sequence length="533" mass="61614">MNVNKLKSKVIKNQRRCSSKSSARYGASIRTQYDEMEEVKNVPVHEVEIKDKMSVYYGKGPEIPGLPMMNFNDSIQGWNVIFRGLISPFANRFKNYIQMEIQDKNDYTPFFLKEKFADKLKQSQAKAELVGNTNARSLSPQNFKRMMFIRNRRNSFNFSKLLSKRLEQEFDRVPSQDILQEFYRAHQYFCQQELQYTPGRRRNSWSSDSKNVKKLLLKLKTGANDQKSMRLRLQKIRRNLALPVRKNSKRRVVLSKDSLREGSRSPAIASFPSFSQTLNSKLVRSQTLTKTGLHSQARKRTHRNNKADSPDMDGSQNSKKNSRNIDCVKQREFRESDDSSAPPTPIIPEVIHEVVDRENSFPVSIQPKVKPTENIKDPKLTIQSSNHKIDPRMCKTLATKQGSTRNYPSEFAKYLVKQLKKTSLKPTKNIDHPLVLKSVSIKAMSNENLSISKSSRPSKLSKQTKRRLQKLRLPLLKENLKKHHNSRSKHRKISPRFEVSYLCSVSKGGKTLRIPKKMMKSYNKIPISKPKGA</sequence>
<feature type="region of interest" description="Disordered" evidence="1">
    <location>
        <begin position="287"/>
        <end position="346"/>
    </location>
</feature>
<accession>A0AAD1Y694</accession>
<gene>
    <name evidence="2" type="ORF">ECRASSUSDP1_LOCUS26844</name>
</gene>
<evidence type="ECO:0000256" key="1">
    <source>
        <dbReference type="SAM" id="MobiDB-lite"/>
    </source>
</evidence>
<keyword evidence="3" id="KW-1185">Reference proteome</keyword>
<name>A0AAD1Y694_EUPCR</name>